<dbReference type="OrthoDB" id="9805142at2"/>
<dbReference type="Proteomes" id="UP000318437">
    <property type="component" value="Unassembled WGS sequence"/>
</dbReference>
<dbReference type="Pfam" id="PF00384">
    <property type="entry name" value="Molybdopterin"/>
    <property type="match status" value="1"/>
</dbReference>
<evidence type="ECO:0000259" key="5">
    <source>
        <dbReference type="Pfam" id="PF01568"/>
    </source>
</evidence>
<dbReference type="PANTHER" id="PTHR43105:SF4">
    <property type="entry name" value="PROTEIN YDEP"/>
    <property type="match status" value="1"/>
</dbReference>
<dbReference type="EMBL" id="SJPS01000003">
    <property type="protein sequence ID" value="TWU27281.1"/>
    <property type="molecule type" value="Genomic_DNA"/>
</dbReference>
<reference evidence="6 7" key="1">
    <citation type="submission" date="2019-02" db="EMBL/GenBank/DDBJ databases">
        <title>Deep-cultivation of Planctomycetes and their phenomic and genomic characterization uncovers novel biology.</title>
        <authorList>
            <person name="Wiegand S."/>
            <person name="Jogler M."/>
            <person name="Boedeker C."/>
            <person name="Pinto D."/>
            <person name="Vollmers J."/>
            <person name="Rivas-Marin E."/>
            <person name="Kohn T."/>
            <person name="Peeters S.H."/>
            <person name="Heuer A."/>
            <person name="Rast P."/>
            <person name="Oberbeckmann S."/>
            <person name="Bunk B."/>
            <person name="Jeske O."/>
            <person name="Meyerdierks A."/>
            <person name="Storesund J.E."/>
            <person name="Kallscheuer N."/>
            <person name="Luecker S."/>
            <person name="Lage O.M."/>
            <person name="Pohl T."/>
            <person name="Merkel B.J."/>
            <person name="Hornburger P."/>
            <person name="Mueller R.-W."/>
            <person name="Bruemmer F."/>
            <person name="Labrenz M."/>
            <person name="Spormann A.M."/>
            <person name="Op Den Camp H."/>
            <person name="Overmann J."/>
            <person name="Amann R."/>
            <person name="Jetten M.S.M."/>
            <person name="Mascher T."/>
            <person name="Medema M.H."/>
            <person name="Devos D.P."/>
            <person name="Kaster A.-K."/>
            <person name="Ovreas L."/>
            <person name="Rohde M."/>
            <person name="Galperin M.Y."/>
            <person name="Jogler C."/>
        </authorList>
    </citation>
    <scope>NUCLEOTIDE SEQUENCE [LARGE SCALE GENOMIC DNA]</scope>
    <source>
        <strain evidence="6 7">Pla144</strain>
    </source>
</reference>
<dbReference type="NCBIfam" id="TIGR01701">
    <property type="entry name" value="Fdhalpha-like"/>
    <property type="match status" value="1"/>
</dbReference>
<evidence type="ECO:0000313" key="7">
    <source>
        <dbReference type="Proteomes" id="UP000318437"/>
    </source>
</evidence>
<dbReference type="PANTHER" id="PTHR43105">
    <property type="entry name" value="RESPIRATORY NITRATE REDUCTASE"/>
    <property type="match status" value="1"/>
</dbReference>
<evidence type="ECO:0000256" key="1">
    <source>
        <dbReference type="ARBA" id="ARBA00022723"/>
    </source>
</evidence>
<name>A0A5C6CV22_9BACT</name>
<keyword evidence="7" id="KW-1185">Reference proteome</keyword>
<keyword evidence="2" id="KW-0408">Iron</keyword>
<dbReference type="Gene3D" id="3.40.228.10">
    <property type="entry name" value="Dimethylsulfoxide Reductase, domain 2"/>
    <property type="match status" value="1"/>
</dbReference>
<dbReference type="GO" id="GO:0043546">
    <property type="term" value="F:molybdopterin cofactor binding"/>
    <property type="evidence" value="ECO:0007669"/>
    <property type="project" value="InterPro"/>
</dbReference>
<dbReference type="GO" id="GO:0008863">
    <property type="term" value="F:formate dehydrogenase (NAD+) activity"/>
    <property type="evidence" value="ECO:0007669"/>
    <property type="project" value="InterPro"/>
</dbReference>
<comment type="caution">
    <text evidence="6">The sequence shown here is derived from an EMBL/GenBank/DDBJ whole genome shotgun (WGS) entry which is preliminary data.</text>
</comment>
<dbReference type="GO" id="GO:0016020">
    <property type="term" value="C:membrane"/>
    <property type="evidence" value="ECO:0007669"/>
    <property type="project" value="TreeGrafter"/>
</dbReference>
<dbReference type="PIRSF" id="PIRSF000144">
    <property type="entry name" value="CbbBc"/>
    <property type="match status" value="1"/>
</dbReference>
<dbReference type="SUPFAM" id="SSF50692">
    <property type="entry name" value="ADC-like"/>
    <property type="match status" value="1"/>
</dbReference>
<dbReference type="InterPro" id="IPR010046">
    <property type="entry name" value="Mopterin_OxRdtse_a_bac"/>
</dbReference>
<dbReference type="InterPro" id="IPR009010">
    <property type="entry name" value="Asp_de-COase-like_dom_sf"/>
</dbReference>
<accession>A0A5C6CV22</accession>
<protein>
    <submittedName>
        <fullName evidence="6">Formate dehydrogenase H</fullName>
        <ecNumber evidence="6">1.17.99.7</ecNumber>
    </submittedName>
</protein>
<dbReference type="SUPFAM" id="SSF53706">
    <property type="entry name" value="Formate dehydrogenase/DMSO reductase, domains 1-3"/>
    <property type="match status" value="1"/>
</dbReference>
<dbReference type="Gene3D" id="2.40.40.20">
    <property type="match status" value="1"/>
</dbReference>
<dbReference type="GO" id="GO:0045333">
    <property type="term" value="P:cellular respiration"/>
    <property type="evidence" value="ECO:0007669"/>
    <property type="project" value="UniProtKB-ARBA"/>
</dbReference>
<keyword evidence="1" id="KW-0479">Metal-binding</keyword>
<gene>
    <name evidence="6" type="primary">fdhF</name>
    <name evidence="6" type="ORF">Pla144_20530</name>
</gene>
<keyword evidence="6" id="KW-0560">Oxidoreductase</keyword>
<evidence type="ECO:0000256" key="2">
    <source>
        <dbReference type="ARBA" id="ARBA00023004"/>
    </source>
</evidence>
<dbReference type="EC" id="1.17.99.7" evidence="6"/>
<evidence type="ECO:0000313" key="6">
    <source>
        <dbReference type="EMBL" id="TWU27281.1"/>
    </source>
</evidence>
<organism evidence="6 7">
    <name type="scientific">Bythopirellula polymerisocia</name>
    <dbReference type="NCBI Taxonomy" id="2528003"/>
    <lineage>
        <taxon>Bacteria</taxon>
        <taxon>Pseudomonadati</taxon>
        <taxon>Planctomycetota</taxon>
        <taxon>Planctomycetia</taxon>
        <taxon>Pirellulales</taxon>
        <taxon>Lacipirellulaceae</taxon>
        <taxon>Bythopirellula</taxon>
    </lineage>
</organism>
<dbReference type="RefSeq" id="WP_146450506.1">
    <property type="nucleotide sequence ID" value="NZ_SJPS01000003.1"/>
</dbReference>
<dbReference type="GO" id="GO:0051539">
    <property type="term" value="F:4 iron, 4 sulfur cluster binding"/>
    <property type="evidence" value="ECO:0007669"/>
    <property type="project" value="InterPro"/>
</dbReference>
<evidence type="ECO:0000256" key="3">
    <source>
        <dbReference type="ARBA" id="ARBA00023014"/>
    </source>
</evidence>
<dbReference type="GO" id="GO:0030151">
    <property type="term" value="F:molybdenum ion binding"/>
    <property type="evidence" value="ECO:0007669"/>
    <property type="project" value="InterPro"/>
</dbReference>
<feature type="domain" description="Molybdopterin oxidoreductase" evidence="4">
    <location>
        <begin position="105"/>
        <end position="477"/>
    </location>
</feature>
<keyword evidence="3" id="KW-0411">Iron-sulfur</keyword>
<dbReference type="InterPro" id="IPR050123">
    <property type="entry name" value="Prok_molybdopt-oxidoreductase"/>
</dbReference>
<dbReference type="AlphaFoldDB" id="A0A5C6CV22"/>
<dbReference type="Pfam" id="PF01568">
    <property type="entry name" value="Molydop_binding"/>
    <property type="match status" value="1"/>
</dbReference>
<sequence>MKKVTSGGGWPAIWYTFRKGREAGGIWKLWKAMRSKNACKTCALGMGGQQGGMVNEQGHFPEVCKKSLQAMVADMQGSIDPEFWQQYSIEDLKQLTPRELENCGRLTQPMLYTPELRRYQPIPWEDAFRRISSKLCEIPADETFWYFSGRSSNEAGFLLQLFARLYGTNNVNNCSFYCHQASGVGLASSTGSGTATIVLEDMDAADLVFVIGGNPASNHPRLMRTLMQVRRRGGEVVVINPLVETGLVNFRVPSDVRSLLFGTKIASLYVQPHIGGDLALLTGIAKRVIELNAHDVNFLVSHCNNWDEWAQNLAAASWEDITTKSGVSYEQIDAIAQKYAKANNVVFSWTMGITHHAHGVQNVQAIANLALLRGMVGRPNAGLLPIRGHSNVQGIGSVGVTPKLKDAVFERLESHFGVALPTSDGLDTMGCMEAAHSGNLKFGLCLGGNLYGSNPDSTFAQQAIENLDMMVYLSTTLNTGHSFGLARETIILPVLARDEEPQPTTQESMFNLVRLSDGGPRRHPGPKSEVEVIATIAHEVSSTDLGPNKNVALDSIEWLRMRNTGRIREAIAAIVPGFDKLKNIAETKEEFQIDGRTFHKPSFPTVNGRANLHAHQLPDLLGNEGSQLRLMTIRSEGQFNTVVYEDYDLYRGVEDRHVILIHPEDIAARGLDPAVPVTVHGPAGSLSGVRLHPFPQIRAGNTAMYYPECNVLVSRHLDPASKTPAFKGVIITLEPEGALLVPNETELNSA</sequence>
<proteinExistence type="predicted"/>
<dbReference type="Gene3D" id="3.40.50.740">
    <property type="match status" value="1"/>
</dbReference>
<evidence type="ECO:0000259" key="4">
    <source>
        <dbReference type="Pfam" id="PF00384"/>
    </source>
</evidence>
<dbReference type="InterPro" id="IPR006656">
    <property type="entry name" value="Mopterin_OxRdtase"/>
</dbReference>
<feature type="domain" description="Molybdopterin dinucleotide-binding" evidence="5">
    <location>
        <begin position="628"/>
        <end position="729"/>
    </location>
</feature>
<dbReference type="InterPro" id="IPR006657">
    <property type="entry name" value="MoPterin_dinucl-bd_dom"/>
</dbReference>